<dbReference type="EMBL" id="CAJVPT010049500">
    <property type="protein sequence ID" value="CAG8744090.1"/>
    <property type="molecule type" value="Genomic_DNA"/>
</dbReference>
<accession>A0ACA9QBH7</accession>
<evidence type="ECO:0000313" key="2">
    <source>
        <dbReference type="Proteomes" id="UP000789525"/>
    </source>
</evidence>
<proteinExistence type="predicted"/>
<organism evidence="1 2">
    <name type="scientific">Acaulospora colombiana</name>
    <dbReference type="NCBI Taxonomy" id="27376"/>
    <lineage>
        <taxon>Eukaryota</taxon>
        <taxon>Fungi</taxon>
        <taxon>Fungi incertae sedis</taxon>
        <taxon>Mucoromycota</taxon>
        <taxon>Glomeromycotina</taxon>
        <taxon>Glomeromycetes</taxon>
        <taxon>Diversisporales</taxon>
        <taxon>Acaulosporaceae</taxon>
        <taxon>Acaulospora</taxon>
    </lineage>
</organism>
<dbReference type="Proteomes" id="UP000789525">
    <property type="component" value="Unassembled WGS sequence"/>
</dbReference>
<evidence type="ECO:0000313" key="1">
    <source>
        <dbReference type="EMBL" id="CAG8744090.1"/>
    </source>
</evidence>
<feature type="non-terminal residue" evidence="1">
    <location>
        <position position="94"/>
    </location>
</feature>
<name>A0ACA9QBH7_9GLOM</name>
<protein>
    <submittedName>
        <fullName evidence="1">5710_t:CDS:1</fullName>
    </submittedName>
</protein>
<gene>
    <name evidence="1" type="ORF">ACOLOM_LOCUS12335</name>
</gene>
<comment type="caution">
    <text evidence="1">The sequence shown here is derived from an EMBL/GenBank/DDBJ whole genome shotgun (WGS) entry which is preliminary data.</text>
</comment>
<sequence length="94" mass="11029">MSSWSYDENFLYPIFRAELIDVYKDYGTVWDIKVTNGITLQRSYFTSDLFVNEARADVDSLLCEFDHLAEGEAEPFVIFKQLWVKLGWNLAHLI</sequence>
<reference evidence="1" key="1">
    <citation type="submission" date="2021-06" db="EMBL/GenBank/DDBJ databases">
        <authorList>
            <person name="Kallberg Y."/>
            <person name="Tangrot J."/>
            <person name="Rosling A."/>
        </authorList>
    </citation>
    <scope>NUCLEOTIDE SEQUENCE</scope>
    <source>
        <strain evidence="1">CL356</strain>
    </source>
</reference>
<keyword evidence="2" id="KW-1185">Reference proteome</keyword>